<comment type="subunit">
    <text evidence="7">The complex is composed of two ATP-binding proteins (PotA), two transmembrane proteins (PotB and PotC) and a solute-binding protein (PotD).</text>
</comment>
<comment type="function">
    <text evidence="7">Part of the ABC transporter complex PotABCD involved in spermidine/putrescine import. Responsible for energy coupling to the transport system.</text>
</comment>
<dbReference type="OrthoDB" id="9778160at2"/>
<keyword evidence="5 7" id="KW-1278">Translocase</keyword>
<keyword evidence="6 7" id="KW-0472">Membrane</keyword>
<accession>A0A347ZUD1</accession>
<dbReference type="NCBIfam" id="TIGR01187">
    <property type="entry name" value="potA"/>
    <property type="match status" value="1"/>
</dbReference>
<keyword evidence="2 7" id="KW-1003">Cell membrane</keyword>
<dbReference type="PANTHER" id="PTHR43875:SF15">
    <property type="entry name" value="TREHALOSE IMPORT ATP-BINDING PROTEIN SUGC"/>
    <property type="match status" value="1"/>
</dbReference>
<evidence type="ECO:0000313" key="10">
    <source>
        <dbReference type="Proteomes" id="UP000256388"/>
    </source>
</evidence>
<dbReference type="GO" id="GO:0055052">
    <property type="term" value="C:ATP-binding cassette (ABC) transporter complex, substrate-binding subunit-containing"/>
    <property type="evidence" value="ECO:0007669"/>
    <property type="project" value="TreeGrafter"/>
</dbReference>
<evidence type="ECO:0000256" key="5">
    <source>
        <dbReference type="ARBA" id="ARBA00022967"/>
    </source>
</evidence>
<dbReference type="InterPro" id="IPR047641">
    <property type="entry name" value="ABC_transpr_MalK/UgpC-like"/>
</dbReference>
<dbReference type="EC" id="7.6.2.11" evidence="7"/>
<evidence type="ECO:0000256" key="1">
    <source>
        <dbReference type="ARBA" id="ARBA00022448"/>
    </source>
</evidence>
<evidence type="ECO:0000256" key="6">
    <source>
        <dbReference type="ARBA" id="ARBA00023136"/>
    </source>
</evidence>
<dbReference type="InterPro" id="IPR003593">
    <property type="entry name" value="AAA+_ATPase"/>
</dbReference>
<evidence type="ECO:0000259" key="8">
    <source>
        <dbReference type="PROSITE" id="PS50893"/>
    </source>
</evidence>
<organism evidence="9 10">
    <name type="scientific">Pelolinea submarina</name>
    <dbReference type="NCBI Taxonomy" id="913107"/>
    <lineage>
        <taxon>Bacteria</taxon>
        <taxon>Bacillati</taxon>
        <taxon>Chloroflexota</taxon>
        <taxon>Anaerolineae</taxon>
        <taxon>Anaerolineales</taxon>
        <taxon>Anaerolineaceae</taxon>
        <taxon>Pelolinea</taxon>
    </lineage>
</organism>
<dbReference type="InterPro" id="IPR005893">
    <property type="entry name" value="PotA-like"/>
</dbReference>
<keyword evidence="10" id="KW-1185">Reference proteome</keyword>
<sequence>METATLMLENLVKTFGRKKDVQAVNGLNLEIHQGEFVTLLGPSGCGKTTTLRMIAGFESPTSGRILLEGKEINEIPPNKRPMAMVFQNYALFPHMSVFENIAYGLKVKKQPQDQIHEKVEIVLQLMNLVGLGDRMPHQLSGGQQQRVALARALVMQPKVLLFDEPLSNLDAKLRVQMRAEIRRLQQRLGITTVYVTHDQAEAMSLADRIAVMHDGQIEQIGSPVEIYEQPASLFVADFIGKANFIESMVEDSSDDHISLELFGNSLTIPTGNHTYAVNDRVYLIIRPESVHLSHKEGAFSGEIKQAVYLGSTVEYEVEICGQVISVIIYDPQEGDKFEEGSRVSVEFSANSFHTLPRK</sequence>
<dbReference type="GO" id="GO:0005524">
    <property type="term" value="F:ATP binding"/>
    <property type="evidence" value="ECO:0007669"/>
    <property type="project" value="UniProtKB-KW"/>
</dbReference>
<dbReference type="PROSITE" id="PS00211">
    <property type="entry name" value="ABC_TRANSPORTER_1"/>
    <property type="match status" value="1"/>
</dbReference>
<reference evidence="9 10" key="1">
    <citation type="submission" date="2018-08" db="EMBL/GenBank/DDBJ databases">
        <title>Genomic Encyclopedia of Type Strains, Phase IV (KMG-IV): sequencing the most valuable type-strain genomes for metagenomic binning, comparative biology and taxonomic classification.</title>
        <authorList>
            <person name="Goeker M."/>
        </authorList>
    </citation>
    <scope>NUCLEOTIDE SEQUENCE [LARGE SCALE GENOMIC DNA]</scope>
    <source>
        <strain evidence="9 10">DSM 23923</strain>
    </source>
</reference>
<dbReference type="GO" id="GO:0016887">
    <property type="term" value="F:ATP hydrolysis activity"/>
    <property type="evidence" value="ECO:0007669"/>
    <property type="project" value="InterPro"/>
</dbReference>
<name>A0A347ZUD1_9CHLR</name>
<dbReference type="InterPro" id="IPR003439">
    <property type="entry name" value="ABC_transporter-like_ATP-bd"/>
</dbReference>
<dbReference type="Pfam" id="PF08402">
    <property type="entry name" value="TOBE_2"/>
    <property type="match status" value="1"/>
</dbReference>
<gene>
    <name evidence="7" type="primary">potA</name>
    <name evidence="9" type="ORF">DFR64_0361</name>
</gene>
<keyword evidence="3 7" id="KW-0547">Nucleotide-binding</keyword>
<dbReference type="FunFam" id="3.40.50.300:FF:000042">
    <property type="entry name" value="Maltose/maltodextrin ABC transporter, ATP-binding protein"/>
    <property type="match status" value="1"/>
</dbReference>
<keyword evidence="1 7" id="KW-0813">Transport</keyword>
<dbReference type="InterPro" id="IPR008995">
    <property type="entry name" value="Mo/tungstate-bd_C_term_dom"/>
</dbReference>
<feature type="domain" description="ABC transporter" evidence="8">
    <location>
        <begin position="6"/>
        <end position="239"/>
    </location>
</feature>
<dbReference type="PROSITE" id="PS50893">
    <property type="entry name" value="ABC_TRANSPORTER_2"/>
    <property type="match status" value="1"/>
</dbReference>
<dbReference type="PANTHER" id="PTHR43875">
    <property type="entry name" value="MALTODEXTRIN IMPORT ATP-BINDING PROTEIN MSMX"/>
    <property type="match status" value="1"/>
</dbReference>
<evidence type="ECO:0000256" key="2">
    <source>
        <dbReference type="ARBA" id="ARBA00022475"/>
    </source>
</evidence>
<comment type="caution">
    <text evidence="9">The sequence shown here is derived from an EMBL/GenBank/DDBJ whole genome shotgun (WGS) entry which is preliminary data.</text>
</comment>
<dbReference type="EMBL" id="QUMS01000001">
    <property type="protein sequence ID" value="REG10503.1"/>
    <property type="molecule type" value="Genomic_DNA"/>
</dbReference>
<proteinExistence type="inferred from homology"/>
<protein>
    <recommendedName>
        <fullName evidence="7">Spermidine/putrescine import ATP-binding protein PotA</fullName>
        <ecNumber evidence="7">7.6.2.11</ecNumber>
    </recommendedName>
</protein>
<dbReference type="SUPFAM" id="SSF50331">
    <property type="entry name" value="MOP-like"/>
    <property type="match status" value="1"/>
</dbReference>
<evidence type="ECO:0000256" key="4">
    <source>
        <dbReference type="ARBA" id="ARBA00022840"/>
    </source>
</evidence>
<comment type="similarity">
    <text evidence="7">Belongs to the ABC transporter superfamily. Spermidine/putrescine importer (TC 3.A.1.11.1) family.</text>
</comment>
<evidence type="ECO:0000256" key="7">
    <source>
        <dbReference type="RuleBase" id="RU364083"/>
    </source>
</evidence>
<dbReference type="Pfam" id="PF00005">
    <property type="entry name" value="ABC_tran"/>
    <property type="match status" value="1"/>
</dbReference>
<dbReference type="SUPFAM" id="SSF52540">
    <property type="entry name" value="P-loop containing nucleoside triphosphate hydrolases"/>
    <property type="match status" value="1"/>
</dbReference>
<dbReference type="SMART" id="SM00382">
    <property type="entry name" value="AAA"/>
    <property type="match status" value="1"/>
</dbReference>
<comment type="catalytic activity">
    <reaction evidence="7">
        <text>ATP + H2O + polyamine-[polyamine-binding protein]Side 1 = ADP + phosphate + polyamineSide 2 + [polyamine-binding protein]Side 1.</text>
        <dbReference type="EC" id="7.6.2.11"/>
    </reaction>
</comment>
<dbReference type="Gene3D" id="2.40.50.100">
    <property type="match status" value="1"/>
</dbReference>
<evidence type="ECO:0000313" key="9">
    <source>
        <dbReference type="EMBL" id="REG10503.1"/>
    </source>
</evidence>
<dbReference type="GO" id="GO:0015417">
    <property type="term" value="F:ABC-type polyamine transporter activity"/>
    <property type="evidence" value="ECO:0007669"/>
    <property type="project" value="UniProtKB-EC"/>
</dbReference>
<keyword evidence="4 7" id="KW-0067">ATP-binding</keyword>
<dbReference type="InterPro" id="IPR027417">
    <property type="entry name" value="P-loop_NTPase"/>
</dbReference>
<dbReference type="AlphaFoldDB" id="A0A347ZUD1"/>
<dbReference type="Gene3D" id="3.40.50.300">
    <property type="entry name" value="P-loop containing nucleotide triphosphate hydrolases"/>
    <property type="match status" value="1"/>
</dbReference>
<dbReference type="InterPro" id="IPR017871">
    <property type="entry name" value="ABC_transporter-like_CS"/>
</dbReference>
<dbReference type="InterPro" id="IPR013611">
    <property type="entry name" value="Transp-assoc_OB_typ2"/>
</dbReference>
<evidence type="ECO:0000256" key="3">
    <source>
        <dbReference type="ARBA" id="ARBA00022741"/>
    </source>
</evidence>
<dbReference type="Proteomes" id="UP000256388">
    <property type="component" value="Unassembled WGS sequence"/>
</dbReference>